<dbReference type="RefSeq" id="WP_070876247.1">
    <property type="nucleotide sequence ID" value="NZ_CAJGAA010000001.1"/>
</dbReference>
<name>A0A6I2M7B1_9BACI</name>
<evidence type="ECO:0000313" key="3">
    <source>
        <dbReference type="Proteomes" id="UP000441585"/>
    </source>
</evidence>
<comment type="caution">
    <text evidence="2">The sequence shown here is derived from an EMBL/GenBank/DDBJ whole genome shotgun (WGS) entry which is preliminary data.</text>
</comment>
<evidence type="ECO:0000259" key="1">
    <source>
        <dbReference type="PROSITE" id="PS51819"/>
    </source>
</evidence>
<evidence type="ECO:0000313" key="2">
    <source>
        <dbReference type="EMBL" id="MRX53282.1"/>
    </source>
</evidence>
<dbReference type="Pfam" id="PF00903">
    <property type="entry name" value="Glyoxalase"/>
    <property type="match status" value="1"/>
</dbReference>
<protein>
    <recommendedName>
        <fullName evidence="1">VOC domain-containing protein</fullName>
    </recommendedName>
</protein>
<dbReference type="Gene3D" id="3.10.180.10">
    <property type="entry name" value="2,3-Dihydroxybiphenyl 1,2-Dioxygenase, domain 1"/>
    <property type="match status" value="1"/>
</dbReference>
<dbReference type="InterPro" id="IPR004360">
    <property type="entry name" value="Glyas_Fos-R_dOase_dom"/>
</dbReference>
<feature type="domain" description="VOC" evidence="1">
    <location>
        <begin position="4"/>
        <end position="112"/>
    </location>
</feature>
<dbReference type="AlphaFoldDB" id="A0A6I2M7B1"/>
<dbReference type="CDD" id="cd06587">
    <property type="entry name" value="VOC"/>
    <property type="match status" value="1"/>
</dbReference>
<dbReference type="EMBL" id="WKKF01000001">
    <property type="protein sequence ID" value="MRX53282.1"/>
    <property type="molecule type" value="Genomic_DNA"/>
</dbReference>
<sequence>MKMKFVHIQLECKHLEEMKTFYTDMLKLRLIDDKRDRFTVKAGLSRLTFIKAENRSYYHLCFRTNESFFDVMFQELESLLLPGEDGAVSLYWKGKQAYFHDPEGNVLEMLERKEEVPDLLLEWHDIVEVGLPCGSVEHMRRELAFLGNQFESESDLFAFHGNGDGSVVVVKEGRHWYPTQRGSEIHPIVLEVEDKAEFEYSHPVYPYKISAKKEY</sequence>
<reference evidence="2 3" key="1">
    <citation type="submission" date="2019-11" db="EMBL/GenBank/DDBJ databases">
        <title>Bacillus idriensis genome.</title>
        <authorList>
            <person name="Konopka E.N."/>
            <person name="Newman J.D."/>
        </authorList>
    </citation>
    <scope>NUCLEOTIDE SEQUENCE [LARGE SCALE GENOMIC DNA]</scope>
    <source>
        <strain evidence="2 3">DSM 19097</strain>
    </source>
</reference>
<dbReference type="InterPro" id="IPR037523">
    <property type="entry name" value="VOC_core"/>
</dbReference>
<dbReference type="PROSITE" id="PS51819">
    <property type="entry name" value="VOC"/>
    <property type="match status" value="1"/>
</dbReference>
<organism evidence="2 3">
    <name type="scientific">Metabacillus idriensis</name>
    <dbReference type="NCBI Taxonomy" id="324768"/>
    <lineage>
        <taxon>Bacteria</taxon>
        <taxon>Bacillati</taxon>
        <taxon>Bacillota</taxon>
        <taxon>Bacilli</taxon>
        <taxon>Bacillales</taxon>
        <taxon>Bacillaceae</taxon>
        <taxon>Metabacillus</taxon>
    </lineage>
</organism>
<dbReference type="Proteomes" id="UP000441585">
    <property type="component" value="Unassembled WGS sequence"/>
</dbReference>
<accession>A0A6I2M7B1</accession>
<dbReference type="SUPFAM" id="SSF54593">
    <property type="entry name" value="Glyoxalase/Bleomycin resistance protein/Dihydroxybiphenyl dioxygenase"/>
    <property type="match status" value="1"/>
</dbReference>
<proteinExistence type="predicted"/>
<keyword evidence="3" id="KW-1185">Reference proteome</keyword>
<gene>
    <name evidence="2" type="ORF">GJU41_04810</name>
</gene>
<dbReference type="InterPro" id="IPR029068">
    <property type="entry name" value="Glyas_Bleomycin-R_OHBP_Dase"/>
</dbReference>